<dbReference type="GO" id="GO:0035999">
    <property type="term" value="P:tetrahydrofolate interconversion"/>
    <property type="evidence" value="ECO:0007669"/>
    <property type="project" value="TreeGrafter"/>
</dbReference>
<comment type="similarity">
    <text evidence="1 5">Belongs to the 5-formyltetrahydrofolate cyclo-ligase family.</text>
</comment>
<dbReference type="AlphaFoldDB" id="A0A2S7SXQ8"/>
<evidence type="ECO:0000313" key="7">
    <source>
        <dbReference type="Proteomes" id="UP000239872"/>
    </source>
</evidence>
<reference evidence="6 7" key="1">
    <citation type="submission" date="2018-01" db="EMBL/GenBank/DDBJ databases">
        <title>A novel member of the phylum Bacteroidetes isolated from glacier ice.</title>
        <authorList>
            <person name="Liu Q."/>
            <person name="Xin Y.-H."/>
        </authorList>
    </citation>
    <scope>NUCLEOTIDE SEQUENCE [LARGE SCALE GENOMIC DNA]</scope>
    <source>
        <strain evidence="6 7">RB1R16</strain>
    </source>
</reference>
<gene>
    <name evidence="6" type="ORF">CJD36_006900</name>
</gene>
<dbReference type="GO" id="GO:0030272">
    <property type="term" value="F:5-formyltetrahydrofolate cyclo-ligase activity"/>
    <property type="evidence" value="ECO:0007669"/>
    <property type="project" value="UniProtKB-EC"/>
</dbReference>
<name>A0A2S7SXQ8_9BACT</name>
<keyword evidence="6" id="KW-0436">Ligase</keyword>
<dbReference type="Proteomes" id="UP000239872">
    <property type="component" value="Unassembled WGS sequence"/>
</dbReference>
<dbReference type="NCBIfam" id="TIGR02727">
    <property type="entry name" value="MTHFS_bact"/>
    <property type="match status" value="1"/>
</dbReference>
<feature type="binding site" evidence="4">
    <location>
        <begin position="4"/>
        <end position="8"/>
    </location>
    <ligand>
        <name>ATP</name>
        <dbReference type="ChEBI" id="CHEBI:30616"/>
    </ligand>
</feature>
<dbReference type="GO" id="GO:0005524">
    <property type="term" value="F:ATP binding"/>
    <property type="evidence" value="ECO:0007669"/>
    <property type="project" value="UniProtKB-KW"/>
</dbReference>
<dbReference type="InterPro" id="IPR002698">
    <property type="entry name" value="FTHF_cligase"/>
</dbReference>
<protein>
    <recommendedName>
        <fullName evidence="5">5-formyltetrahydrofolate cyclo-ligase</fullName>
        <ecNumber evidence="5">6.3.3.2</ecNumber>
    </recommendedName>
</protein>
<keyword evidence="2 4" id="KW-0547">Nucleotide-binding</keyword>
<dbReference type="OrthoDB" id="9801938at2"/>
<dbReference type="Pfam" id="PF01812">
    <property type="entry name" value="5-FTHF_cyc-lig"/>
    <property type="match status" value="1"/>
</dbReference>
<feature type="binding site" evidence="4">
    <location>
        <position position="55"/>
    </location>
    <ligand>
        <name>substrate</name>
    </ligand>
</feature>
<dbReference type="Gene3D" id="3.40.50.10420">
    <property type="entry name" value="NagB/RpiA/CoA transferase-like"/>
    <property type="match status" value="1"/>
</dbReference>
<dbReference type="PANTHER" id="PTHR23407:SF1">
    <property type="entry name" value="5-FORMYLTETRAHYDROFOLATE CYCLO-LIGASE"/>
    <property type="match status" value="1"/>
</dbReference>
<feature type="binding site" evidence="4">
    <location>
        <position position="50"/>
    </location>
    <ligand>
        <name>substrate</name>
    </ligand>
</feature>
<proteinExistence type="inferred from homology"/>
<organism evidence="6 7">
    <name type="scientific">Flavipsychrobacter stenotrophus</name>
    <dbReference type="NCBI Taxonomy" id="2077091"/>
    <lineage>
        <taxon>Bacteria</taxon>
        <taxon>Pseudomonadati</taxon>
        <taxon>Bacteroidota</taxon>
        <taxon>Chitinophagia</taxon>
        <taxon>Chitinophagales</taxon>
        <taxon>Chitinophagaceae</taxon>
        <taxon>Flavipsychrobacter</taxon>
    </lineage>
</organism>
<evidence type="ECO:0000256" key="4">
    <source>
        <dbReference type="PIRSR" id="PIRSR006806-1"/>
    </source>
</evidence>
<evidence type="ECO:0000313" key="6">
    <source>
        <dbReference type="EMBL" id="PQJ11524.1"/>
    </source>
</evidence>
<comment type="cofactor">
    <cofactor evidence="5">
        <name>Mg(2+)</name>
        <dbReference type="ChEBI" id="CHEBI:18420"/>
    </cofactor>
</comment>
<dbReference type="InterPro" id="IPR037171">
    <property type="entry name" value="NagB/RpiA_transferase-like"/>
</dbReference>
<dbReference type="InterPro" id="IPR024185">
    <property type="entry name" value="FTHF_cligase-like_sf"/>
</dbReference>
<dbReference type="EC" id="6.3.3.2" evidence="5"/>
<evidence type="ECO:0000256" key="5">
    <source>
        <dbReference type="RuleBase" id="RU361279"/>
    </source>
</evidence>
<sequence length="177" mass="19834">MTEKKELRKEMLAKRDALAGDEKEKYDVNICAQIEAIIKARDVKVVHTYLPMGSEININPLIEKMLAAGITVVNPKALKQRKLQNLVLNSLSELEEGIYGTQHPAGGNEYNGDIDLFVIPGLAFDTNNYRLGYGSGYYDTFLVTPPNAYKVGICYPFQVVDKVPTETHDVQLDKVVW</sequence>
<comment type="catalytic activity">
    <reaction evidence="5">
        <text>(6S)-5-formyl-5,6,7,8-tetrahydrofolate + ATP = (6R)-5,10-methenyltetrahydrofolate + ADP + phosphate</text>
        <dbReference type="Rhea" id="RHEA:10488"/>
        <dbReference type="ChEBI" id="CHEBI:30616"/>
        <dbReference type="ChEBI" id="CHEBI:43474"/>
        <dbReference type="ChEBI" id="CHEBI:57455"/>
        <dbReference type="ChEBI" id="CHEBI:57457"/>
        <dbReference type="ChEBI" id="CHEBI:456216"/>
        <dbReference type="EC" id="6.3.3.2"/>
    </reaction>
</comment>
<dbReference type="SUPFAM" id="SSF100950">
    <property type="entry name" value="NagB/RpiA/CoA transferase-like"/>
    <property type="match status" value="1"/>
</dbReference>
<evidence type="ECO:0000256" key="3">
    <source>
        <dbReference type="ARBA" id="ARBA00022840"/>
    </source>
</evidence>
<dbReference type="PANTHER" id="PTHR23407">
    <property type="entry name" value="ATPASE INHIBITOR/5-FORMYLTETRAHYDROFOLATE CYCLO-LIGASE"/>
    <property type="match status" value="1"/>
</dbReference>
<keyword evidence="5" id="KW-0479">Metal-binding</keyword>
<keyword evidence="5" id="KW-0460">Magnesium</keyword>
<comment type="caution">
    <text evidence="6">The sequence shown here is derived from an EMBL/GenBank/DDBJ whole genome shotgun (WGS) entry which is preliminary data.</text>
</comment>
<dbReference type="GO" id="GO:0046872">
    <property type="term" value="F:metal ion binding"/>
    <property type="evidence" value="ECO:0007669"/>
    <property type="project" value="UniProtKB-KW"/>
</dbReference>
<dbReference type="RefSeq" id="WP_105038404.1">
    <property type="nucleotide sequence ID" value="NZ_PPSL01000002.1"/>
</dbReference>
<dbReference type="EMBL" id="PPSL01000002">
    <property type="protein sequence ID" value="PQJ11524.1"/>
    <property type="molecule type" value="Genomic_DNA"/>
</dbReference>
<keyword evidence="7" id="KW-1185">Reference proteome</keyword>
<feature type="binding site" evidence="4">
    <location>
        <begin position="130"/>
        <end position="138"/>
    </location>
    <ligand>
        <name>ATP</name>
        <dbReference type="ChEBI" id="CHEBI:30616"/>
    </ligand>
</feature>
<dbReference type="GO" id="GO:0009396">
    <property type="term" value="P:folic acid-containing compound biosynthetic process"/>
    <property type="evidence" value="ECO:0007669"/>
    <property type="project" value="TreeGrafter"/>
</dbReference>
<evidence type="ECO:0000256" key="1">
    <source>
        <dbReference type="ARBA" id="ARBA00010638"/>
    </source>
</evidence>
<dbReference type="PIRSF" id="PIRSF006806">
    <property type="entry name" value="FTHF_cligase"/>
    <property type="match status" value="1"/>
</dbReference>
<keyword evidence="3 4" id="KW-0067">ATP-binding</keyword>
<evidence type="ECO:0000256" key="2">
    <source>
        <dbReference type="ARBA" id="ARBA00022741"/>
    </source>
</evidence>
<accession>A0A2S7SXQ8</accession>